<evidence type="ECO:0000256" key="1">
    <source>
        <dbReference type="SAM" id="MobiDB-lite"/>
    </source>
</evidence>
<dbReference type="EMBL" id="VRZA01000001">
    <property type="protein sequence ID" value="TXS96419.1"/>
    <property type="molecule type" value="Genomic_DNA"/>
</dbReference>
<dbReference type="SUPFAM" id="SSF51735">
    <property type="entry name" value="NAD(P)-binding Rossmann-fold domains"/>
    <property type="match status" value="1"/>
</dbReference>
<dbReference type="InterPro" id="IPR051783">
    <property type="entry name" value="NAD(P)-dependent_oxidoreduct"/>
</dbReference>
<keyword evidence="2" id="KW-0732">Signal</keyword>
<evidence type="ECO:0000313" key="4">
    <source>
        <dbReference type="EMBL" id="TXS96419.1"/>
    </source>
</evidence>
<feature type="compositionally biased region" description="Polar residues" evidence="1">
    <location>
        <begin position="129"/>
        <end position="140"/>
    </location>
</feature>
<dbReference type="InterPro" id="IPR001509">
    <property type="entry name" value="Epimerase_deHydtase"/>
</dbReference>
<evidence type="ECO:0000259" key="3">
    <source>
        <dbReference type="Pfam" id="PF01370"/>
    </source>
</evidence>
<dbReference type="PANTHER" id="PTHR48079">
    <property type="entry name" value="PROTEIN YEEZ"/>
    <property type="match status" value="1"/>
</dbReference>
<sequence>MKRLLILGMGHVGSAVAQAARQQGYSVVGTTTTPDKVEHLSTLADEVVVLRGEDSAAVAATAAGCDAIVATVAPRVAKARTPEERETEYRTVLERSLFSASQAASRVIFLSSFSVYGDGGEGGDSISEQTPTANHQEPSSKYYQAAEAHTLSVAEGCVLRLPDIHGAPGDMSFTDRVKMARELFGGKAVFSADAPLYTIHFDDVVRAVMHALEHNLTGVYNVCDNEHLPASNQQVFDAICDRENWPRLEFLGQIKAPKRRISADRIYATGYRTLQPDPNAALLAGVGAAL</sequence>
<dbReference type="Gene3D" id="3.40.50.720">
    <property type="entry name" value="NAD(P)-binding Rossmann-like Domain"/>
    <property type="match status" value="1"/>
</dbReference>
<organism evidence="4 5">
    <name type="scientific">Parahaliea maris</name>
    <dbReference type="NCBI Taxonomy" id="2716870"/>
    <lineage>
        <taxon>Bacteria</taxon>
        <taxon>Pseudomonadati</taxon>
        <taxon>Pseudomonadota</taxon>
        <taxon>Gammaproteobacteria</taxon>
        <taxon>Cellvibrionales</taxon>
        <taxon>Halieaceae</taxon>
        <taxon>Parahaliea</taxon>
    </lineage>
</organism>
<dbReference type="InterPro" id="IPR036291">
    <property type="entry name" value="NAD(P)-bd_dom_sf"/>
</dbReference>
<feature type="chain" id="PRO_5022940380" evidence="2">
    <location>
        <begin position="20"/>
        <end position="290"/>
    </location>
</feature>
<gene>
    <name evidence="4" type="ORF">FV139_02715</name>
</gene>
<dbReference type="RefSeq" id="WP_148066691.1">
    <property type="nucleotide sequence ID" value="NZ_VRZA01000001.1"/>
</dbReference>
<reference evidence="4 5" key="1">
    <citation type="submission" date="2019-08" db="EMBL/GenBank/DDBJ databases">
        <title>Parahaliea maris sp. nov., isolated from the surface seawater.</title>
        <authorList>
            <person name="Liu Y."/>
        </authorList>
    </citation>
    <scope>NUCLEOTIDE SEQUENCE [LARGE SCALE GENOMIC DNA]</scope>
    <source>
        <strain evidence="4 5">HSLHS9</strain>
    </source>
</reference>
<feature type="domain" description="NAD-dependent epimerase/dehydratase" evidence="3">
    <location>
        <begin position="5"/>
        <end position="223"/>
    </location>
</feature>
<dbReference type="AlphaFoldDB" id="A0A5C9A8G1"/>
<name>A0A5C9A8G1_9GAMM</name>
<protein>
    <submittedName>
        <fullName evidence="4">NAD-dependent epimerase/dehydratase family protein</fullName>
    </submittedName>
</protein>
<keyword evidence="5" id="KW-1185">Reference proteome</keyword>
<proteinExistence type="predicted"/>
<feature type="signal peptide" evidence="2">
    <location>
        <begin position="1"/>
        <end position="19"/>
    </location>
</feature>
<dbReference type="GO" id="GO:0005737">
    <property type="term" value="C:cytoplasm"/>
    <property type="evidence" value="ECO:0007669"/>
    <property type="project" value="TreeGrafter"/>
</dbReference>
<feature type="region of interest" description="Disordered" evidence="1">
    <location>
        <begin position="121"/>
        <end position="140"/>
    </location>
</feature>
<dbReference type="PANTHER" id="PTHR48079:SF6">
    <property type="entry name" value="NAD(P)-BINDING DOMAIN-CONTAINING PROTEIN-RELATED"/>
    <property type="match status" value="1"/>
</dbReference>
<evidence type="ECO:0000256" key="2">
    <source>
        <dbReference type="SAM" id="SignalP"/>
    </source>
</evidence>
<dbReference type="GO" id="GO:0004029">
    <property type="term" value="F:aldehyde dehydrogenase (NAD+) activity"/>
    <property type="evidence" value="ECO:0007669"/>
    <property type="project" value="TreeGrafter"/>
</dbReference>
<comment type="caution">
    <text evidence="4">The sequence shown here is derived from an EMBL/GenBank/DDBJ whole genome shotgun (WGS) entry which is preliminary data.</text>
</comment>
<accession>A0A5C9A8G1</accession>
<dbReference type="Pfam" id="PF01370">
    <property type="entry name" value="Epimerase"/>
    <property type="match status" value="1"/>
</dbReference>
<evidence type="ECO:0000313" key="5">
    <source>
        <dbReference type="Proteomes" id="UP000321039"/>
    </source>
</evidence>
<dbReference type="Proteomes" id="UP000321039">
    <property type="component" value="Unassembled WGS sequence"/>
</dbReference>